<organism evidence="4 5">
    <name type="scientific">Inhella crocodyli</name>
    <dbReference type="NCBI Taxonomy" id="2499851"/>
    <lineage>
        <taxon>Bacteria</taxon>
        <taxon>Pseudomonadati</taxon>
        <taxon>Pseudomonadota</taxon>
        <taxon>Betaproteobacteria</taxon>
        <taxon>Burkholderiales</taxon>
        <taxon>Sphaerotilaceae</taxon>
        <taxon>Inhella</taxon>
    </lineage>
</organism>
<dbReference type="PANTHER" id="PTHR31005:SF8">
    <property type="entry name" value="DUF4139 DOMAIN-CONTAINING PROTEIN"/>
    <property type="match status" value="1"/>
</dbReference>
<dbReference type="OrthoDB" id="9777444at2"/>
<comment type="caution">
    <text evidence="4">The sequence shown here is derived from an EMBL/GenBank/DDBJ whole genome shotgun (WGS) entry which is preliminary data.</text>
</comment>
<feature type="domain" description="DUF4140" evidence="3">
    <location>
        <begin position="39"/>
        <end position="131"/>
    </location>
</feature>
<feature type="signal peptide" evidence="1">
    <location>
        <begin position="1"/>
        <end position="31"/>
    </location>
</feature>
<dbReference type="InterPro" id="IPR025554">
    <property type="entry name" value="DUF4140"/>
</dbReference>
<dbReference type="EMBL" id="SACM01000002">
    <property type="protein sequence ID" value="RVT85986.1"/>
    <property type="molecule type" value="Genomic_DNA"/>
</dbReference>
<dbReference type="InterPro" id="IPR011935">
    <property type="entry name" value="CHP02231"/>
</dbReference>
<reference evidence="4 5" key="1">
    <citation type="submission" date="2019-01" db="EMBL/GenBank/DDBJ databases">
        <authorList>
            <person name="Chen W.-M."/>
        </authorList>
    </citation>
    <scope>NUCLEOTIDE SEQUENCE [LARGE SCALE GENOMIC DNA]</scope>
    <source>
        <strain evidence="4 5">CCP-18</strain>
    </source>
</reference>
<dbReference type="Proteomes" id="UP000288587">
    <property type="component" value="Unassembled WGS sequence"/>
</dbReference>
<sequence length="529" mass="57131">MPAASPPRGFFMRLNRCTPLVLALASGGLWAQARITQALVFPGGAEVQRATAVAAGAQEAVFACIPNRYDQGGFRAQGVGEVRVGELRVESFDKDAAPECSSTAALDARIRALEDQQAAVTADRQALDLLLGYLKGAGQGEVKGGVQAATGESIRRQGAEALKQQHLLQRRVEDLERQLQPLRLQREAEAGGVDGWLRVSVRVQAPQGGTVQLTGRTAHAGWEPSYRADLDSAKGSVQLERRAEVAQSTGEPWRDVKLVLSTRQPNRAMALADPRPWVLEPLAPRPPVRTMAAAAPAAPMLEKVMVTGSRLAADVDANLPSFQSDFDLQFSVPNPVTVASGGERRSLGLERLNWPVQVFTQVQPAAQAQGYLVARFARPEGFFPSGVVQLMRDGEFVGRTSFGLGHEAEQALFFGPDDRVRVRVEPAQRDGGNAGFIGSRRVLSVKRAYVLENTSGKPLAVQVVEAGPHPQHEDIQVQAQFNPAPALNAWRDLPGVRLWTLTLAPKQSQRLTAEYQLSAPKDMAVAGWP</sequence>
<gene>
    <name evidence="4" type="ORF">EOD73_08025</name>
</gene>
<accession>A0A3S2XVU5</accession>
<dbReference type="InterPro" id="IPR037291">
    <property type="entry name" value="DUF4139"/>
</dbReference>
<feature type="chain" id="PRO_5018756174" evidence="1">
    <location>
        <begin position="32"/>
        <end position="529"/>
    </location>
</feature>
<proteinExistence type="predicted"/>
<keyword evidence="1" id="KW-0732">Signal</keyword>
<keyword evidence="5" id="KW-1185">Reference proteome</keyword>
<evidence type="ECO:0000313" key="4">
    <source>
        <dbReference type="EMBL" id="RVT85986.1"/>
    </source>
</evidence>
<dbReference type="Pfam" id="PF13598">
    <property type="entry name" value="DUF4139"/>
    <property type="match status" value="1"/>
</dbReference>
<dbReference type="NCBIfam" id="TIGR02231">
    <property type="entry name" value="mucoidy inhibitor MuiA family protein"/>
    <property type="match status" value="1"/>
</dbReference>
<evidence type="ECO:0000259" key="3">
    <source>
        <dbReference type="Pfam" id="PF13600"/>
    </source>
</evidence>
<evidence type="ECO:0000259" key="2">
    <source>
        <dbReference type="Pfam" id="PF13598"/>
    </source>
</evidence>
<dbReference type="Pfam" id="PF13600">
    <property type="entry name" value="DUF4140"/>
    <property type="match status" value="1"/>
</dbReference>
<name>A0A3S2XVU5_9BURK</name>
<evidence type="ECO:0000313" key="5">
    <source>
        <dbReference type="Proteomes" id="UP000288587"/>
    </source>
</evidence>
<dbReference type="PANTHER" id="PTHR31005">
    <property type="entry name" value="DUF4139 DOMAIN-CONTAINING PROTEIN"/>
    <property type="match status" value="1"/>
</dbReference>
<dbReference type="AlphaFoldDB" id="A0A3S2XVU5"/>
<evidence type="ECO:0000256" key="1">
    <source>
        <dbReference type="SAM" id="SignalP"/>
    </source>
</evidence>
<protein>
    <submittedName>
        <fullName evidence="4">Mucoidy inhibitor MuiA family protein</fullName>
    </submittedName>
</protein>
<feature type="domain" description="DUF4139" evidence="2">
    <location>
        <begin position="212"/>
        <end position="521"/>
    </location>
</feature>